<proteinExistence type="predicted"/>
<evidence type="ECO:0000313" key="2">
    <source>
        <dbReference type="Proteomes" id="UP000295645"/>
    </source>
</evidence>
<organism evidence="1 2">
    <name type="scientific">Luteibacter rhizovicinus</name>
    <dbReference type="NCBI Taxonomy" id="242606"/>
    <lineage>
        <taxon>Bacteria</taxon>
        <taxon>Pseudomonadati</taxon>
        <taxon>Pseudomonadota</taxon>
        <taxon>Gammaproteobacteria</taxon>
        <taxon>Lysobacterales</taxon>
        <taxon>Rhodanobacteraceae</taxon>
        <taxon>Luteibacter</taxon>
    </lineage>
</organism>
<reference evidence="1 2" key="1">
    <citation type="submission" date="2019-03" db="EMBL/GenBank/DDBJ databases">
        <title>Above-ground endophytic microbial communities from plants in different locations in the United States.</title>
        <authorList>
            <person name="Frank C."/>
        </authorList>
    </citation>
    <scope>NUCLEOTIDE SEQUENCE [LARGE SCALE GENOMIC DNA]</scope>
    <source>
        <strain evidence="1 2">LP_13_YM</strain>
    </source>
</reference>
<dbReference type="Proteomes" id="UP000295645">
    <property type="component" value="Unassembled WGS sequence"/>
</dbReference>
<gene>
    <name evidence="1" type="ORF">EC912_101787</name>
</gene>
<dbReference type="EMBL" id="SMCS01000001">
    <property type="protein sequence ID" value="TCV97770.1"/>
    <property type="molecule type" value="Genomic_DNA"/>
</dbReference>
<comment type="caution">
    <text evidence="1">The sequence shown here is derived from an EMBL/GenBank/DDBJ whole genome shotgun (WGS) entry which is preliminary data.</text>
</comment>
<name>A0A4R3YYN5_9GAMM</name>
<sequence>MVFAYHQWCPINEVRQGSVGQSLRTQKHASRHHAMDTSGRIDHGIALMVTARVVRTQPRADLVQSLVGAQAHHLSDANLADGDLLKVVGGISVRHAARFFSVMIVCRMNNADSK</sequence>
<protein>
    <submittedName>
        <fullName evidence="1">Uncharacterized protein</fullName>
    </submittedName>
</protein>
<accession>A0A4R3YYN5</accession>
<keyword evidence="2" id="KW-1185">Reference proteome</keyword>
<dbReference type="AlphaFoldDB" id="A0A4R3YYN5"/>
<evidence type="ECO:0000313" key="1">
    <source>
        <dbReference type="EMBL" id="TCV97770.1"/>
    </source>
</evidence>